<dbReference type="Gene3D" id="3.40.50.300">
    <property type="entry name" value="P-loop containing nucleotide triphosphate hydrolases"/>
    <property type="match status" value="1"/>
</dbReference>
<feature type="domain" description="Cdc6 C-terminal" evidence="7">
    <location>
        <begin position="326"/>
        <end position="409"/>
    </location>
</feature>
<dbReference type="SMART" id="SM00382">
    <property type="entry name" value="AAA"/>
    <property type="match status" value="1"/>
</dbReference>
<dbReference type="InterPro" id="IPR036390">
    <property type="entry name" value="WH_DNA-bd_sf"/>
</dbReference>
<feature type="binding site" evidence="5">
    <location>
        <position position="228"/>
    </location>
    <ligand>
        <name>ATP</name>
        <dbReference type="ChEBI" id="CHEBI:30616"/>
    </ligand>
</feature>
<dbReference type="Pfam" id="PF13401">
    <property type="entry name" value="AAA_22"/>
    <property type="match status" value="1"/>
</dbReference>
<gene>
    <name evidence="8" type="ORF">GCM10009017_26400</name>
</gene>
<dbReference type="GO" id="GO:0005524">
    <property type="term" value="F:ATP binding"/>
    <property type="evidence" value="ECO:0007669"/>
    <property type="project" value="UniProtKB-UniRule"/>
</dbReference>
<dbReference type="InterPro" id="IPR027417">
    <property type="entry name" value="P-loop_NTPase"/>
</dbReference>
<keyword evidence="4 5" id="KW-0067">ATP-binding</keyword>
<keyword evidence="9" id="KW-1185">Reference proteome</keyword>
<name>A0A830G559_9EURY</name>
<dbReference type="PANTHER" id="PTHR10763">
    <property type="entry name" value="CELL DIVISION CONTROL PROTEIN 6-RELATED"/>
    <property type="match status" value="1"/>
</dbReference>
<evidence type="ECO:0000256" key="3">
    <source>
        <dbReference type="ARBA" id="ARBA00022741"/>
    </source>
</evidence>
<dbReference type="Gene3D" id="1.10.8.60">
    <property type="match status" value="1"/>
</dbReference>
<feature type="domain" description="AAA+ ATPase" evidence="6">
    <location>
        <begin position="57"/>
        <end position="217"/>
    </location>
</feature>
<dbReference type="InterPro" id="IPR015163">
    <property type="entry name" value="Cdc6_C"/>
</dbReference>
<sequence length="423" mass="47057">MYWVGTMEPFGAEQGIYEDVDVLDPEPDTYKPTELPEREDELSRIHSALRPITLGGSPRNILVYGPTGQGKTVGVNLKTEQLQEWADTEGDVTLTVLRVSCKGAGKSWNVLADLVKQAREARYDKTVEKPRGPTKVELFEMLSDDLRAIGGMVIIVLDEIDGIQEDNYVLYELPRASIDGVSIGVIGITNDYQFHENLDADIRSSLGSREVVFSPYNANQLRDILARRACRALRDTNFEDGIRDSEHLRSDVISDDAIPLCAALAGQDTGDARQAIHLLSTACDLALDNGSDTVEESHVREAREEIQEETIGKGIRGETTQRKIALLTVLEAERAGDAPEGTTELYRRYKRFTKQIGADTYQQGTFREKLNDLVHGNILEGDRRGRGRGRGMTNMYSLSVDPDLVIDKVGDDDRLSKITTRLE</sequence>
<dbReference type="InterPro" id="IPR036388">
    <property type="entry name" value="WH-like_DNA-bd_sf"/>
</dbReference>
<dbReference type="NCBIfam" id="TIGR02928">
    <property type="entry name" value="orc1/cdc6 family replication initiation protein"/>
    <property type="match status" value="1"/>
</dbReference>
<evidence type="ECO:0000313" key="8">
    <source>
        <dbReference type="EMBL" id="GGM75192.1"/>
    </source>
</evidence>
<dbReference type="InterPro" id="IPR003593">
    <property type="entry name" value="AAA+_ATPase"/>
</dbReference>
<comment type="function">
    <text evidence="5">Involved in regulation of DNA replication.</text>
</comment>
<dbReference type="AlphaFoldDB" id="A0A830G559"/>
<dbReference type="Pfam" id="PF09079">
    <property type="entry name" value="WHD_Cdc6"/>
    <property type="match status" value="1"/>
</dbReference>
<accession>A0A830G559</accession>
<dbReference type="GO" id="GO:0016887">
    <property type="term" value="F:ATP hydrolysis activity"/>
    <property type="evidence" value="ECO:0007669"/>
    <property type="project" value="InterPro"/>
</dbReference>
<comment type="caution">
    <text evidence="5">Lacks conserved residue(s) required for the propagation of feature annotation.</text>
</comment>
<evidence type="ECO:0000256" key="2">
    <source>
        <dbReference type="ARBA" id="ARBA00022705"/>
    </source>
</evidence>
<dbReference type="SUPFAM" id="SSF46785">
    <property type="entry name" value="Winged helix' DNA-binding domain"/>
    <property type="match status" value="1"/>
</dbReference>
<dbReference type="InterPro" id="IPR050311">
    <property type="entry name" value="ORC1/CDC6"/>
</dbReference>
<evidence type="ECO:0000256" key="5">
    <source>
        <dbReference type="HAMAP-Rule" id="MF_01407"/>
    </source>
</evidence>
<organism evidence="8 9">
    <name type="scientific">Halarchaeum rubridurum</name>
    <dbReference type="NCBI Taxonomy" id="489911"/>
    <lineage>
        <taxon>Archaea</taxon>
        <taxon>Methanobacteriati</taxon>
        <taxon>Methanobacteriota</taxon>
        <taxon>Stenosarchaea group</taxon>
        <taxon>Halobacteria</taxon>
        <taxon>Halobacteriales</taxon>
        <taxon>Halobacteriaceae</taxon>
    </lineage>
</organism>
<dbReference type="InterPro" id="IPR049945">
    <property type="entry name" value="AAA_22"/>
</dbReference>
<proteinExistence type="inferred from homology"/>
<keyword evidence="8" id="KW-0132">Cell division</keyword>
<dbReference type="SMART" id="SM01074">
    <property type="entry name" value="Cdc6_C"/>
    <property type="match status" value="1"/>
</dbReference>
<protein>
    <recommendedName>
        <fullName evidence="5">ORC1-type DNA replication protein</fullName>
    </recommendedName>
</protein>
<dbReference type="PANTHER" id="PTHR10763:SF22">
    <property type="entry name" value="ORC1-TYPE DNA REPLICATION PROTEIN"/>
    <property type="match status" value="1"/>
</dbReference>
<dbReference type="Proteomes" id="UP000614609">
    <property type="component" value="Unassembled WGS sequence"/>
</dbReference>
<dbReference type="InterPro" id="IPR055237">
    <property type="entry name" value="Cdc6_lid"/>
</dbReference>
<dbReference type="GO" id="GO:0006260">
    <property type="term" value="P:DNA replication"/>
    <property type="evidence" value="ECO:0007669"/>
    <property type="project" value="UniProtKB-UniRule"/>
</dbReference>
<reference evidence="8" key="1">
    <citation type="journal article" date="2014" name="Int. J. Syst. Evol. Microbiol.">
        <title>Complete genome sequence of Corynebacterium casei LMG S-19264T (=DSM 44701T), isolated from a smear-ripened cheese.</title>
        <authorList>
            <consortium name="US DOE Joint Genome Institute (JGI-PGF)"/>
            <person name="Walter F."/>
            <person name="Albersmeier A."/>
            <person name="Kalinowski J."/>
            <person name="Ruckert C."/>
        </authorList>
    </citation>
    <scope>NUCLEOTIDE SEQUENCE</scope>
    <source>
        <strain evidence="8">JCM 16108</strain>
    </source>
</reference>
<dbReference type="EMBL" id="BMOO01000008">
    <property type="protein sequence ID" value="GGM75192.1"/>
    <property type="molecule type" value="Genomic_DNA"/>
</dbReference>
<dbReference type="Pfam" id="PF22703">
    <property type="entry name" value="Cdc6_lid"/>
    <property type="match status" value="1"/>
</dbReference>
<evidence type="ECO:0000256" key="1">
    <source>
        <dbReference type="ARBA" id="ARBA00006184"/>
    </source>
</evidence>
<keyword evidence="8" id="KW-0131">Cell cycle</keyword>
<evidence type="ECO:0000259" key="6">
    <source>
        <dbReference type="SMART" id="SM00382"/>
    </source>
</evidence>
<reference evidence="8" key="2">
    <citation type="submission" date="2020-09" db="EMBL/GenBank/DDBJ databases">
        <authorList>
            <person name="Sun Q."/>
            <person name="Ohkuma M."/>
        </authorList>
    </citation>
    <scope>NUCLEOTIDE SEQUENCE</scope>
    <source>
        <strain evidence="8">JCM 16108</strain>
    </source>
</reference>
<dbReference type="GO" id="GO:0051301">
    <property type="term" value="P:cell division"/>
    <property type="evidence" value="ECO:0007669"/>
    <property type="project" value="UniProtKB-KW"/>
</dbReference>
<feature type="binding site" evidence="5">
    <location>
        <position position="216"/>
    </location>
    <ligand>
        <name>ATP</name>
        <dbReference type="ChEBI" id="CHEBI:30616"/>
    </ligand>
</feature>
<evidence type="ECO:0000256" key="4">
    <source>
        <dbReference type="ARBA" id="ARBA00022840"/>
    </source>
</evidence>
<evidence type="ECO:0000313" key="9">
    <source>
        <dbReference type="Proteomes" id="UP000614609"/>
    </source>
</evidence>
<comment type="caution">
    <text evidence="8">The sequence shown here is derived from an EMBL/GenBank/DDBJ whole genome shotgun (WGS) entry which is preliminary data.</text>
</comment>
<keyword evidence="2 5" id="KW-0235">DNA replication</keyword>
<keyword evidence="3 5" id="KW-0547">Nucleotide-binding</keyword>
<dbReference type="Gene3D" id="1.10.10.10">
    <property type="entry name" value="Winged helix-like DNA-binding domain superfamily/Winged helix DNA-binding domain"/>
    <property type="match status" value="1"/>
</dbReference>
<dbReference type="InterPro" id="IPR014277">
    <property type="entry name" value="Orc1/Cdc6_arc"/>
</dbReference>
<dbReference type="HAMAP" id="MF_01407">
    <property type="entry name" value="ORC1_type_DNA_replic_protein"/>
    <property type="match status" value="1"/>
</dbReference>
<comment type="similarity">
    <text evidence="1 5">Belongs to the CDC6/cdc18 family.</text>
</comment>
<evidence type="ECO:0000259" key="7">
    <source>
        <dbReference type="SMART" id="SM01074"/>
    </source>
</evidence>
<dbReference type="SUPFAM" id="SSF52540">
    <property type="entry name" value="P-loop containing nucleoside triphosphate hydrolases"/>
    <property type="match status" value="1"/>
</dbReference>